<proteinExistence type="predicted"/>
<evidence type="ECO:0000313" key="1">
    <source>
        <dbReference type="EMBL" id="KAI3366991.1"/>
    </source>
</evidence>
<feature type="non-terminal residue" evidence="1">
    <location>
        <position position="97"/>
    </location>
</feature>
<dbReference type="EMBL" id="CM041540">
    <property type="protein sequence ID" value="KAI3366991.1"/>
    <property type="molecule type" value="Genomic_DNA"/>
</dbReference>
<accession>A0ACB8WGX2</accession>
<comment type="caution">
    <text evidence="1">The sequence shown here is derived from an EMBL/GenBank/DDBJ whole genome shotgun (WGS) entry which is preliminary data.</text>
</comment>
<gene>
    <name evidence="1" type="ORF">L3Q82_009624</name>
</gene>
<dbReference type="Proteomes" id="UP000831701">
    <property type="component" value="Chromosome 10"/>
</dbReference>
<reference evidence="1" key="1">
    <citation type="submission" date="2022-04" db="EMBL/GenBank/DDBJ databases">
        <title>Jade perch genome.</title>
        <authorList>
            <person name="Chao B."/>
        </authorList>
    </citation>
    <scope>NUCLEOTIDE SEQUENCE</scope>
    <source>
        <strain evidence="1">CB-2022</strain>
    </source>
</reference>
<evidence type="ECO:0000313" key="2">
    <source>
        <dbReference type="Proteomes" id="UP000831701"/>
    </source>
</evidence>
<organism evidence="1 2">
    <name type="scientific">Scortum barcoo</name>
    <name type="common">barcoo grunter</name>
    <dbReference type="NCBI Taxonomy" id="214431"/>
    <lineage>
        <taxon>Eukaryota</taxon>
        <taxon>Metazoa</taxon>
        <taxon>Chordata</taxon>
        <taxon>Craniata</taxon>
        <taxon>Vertebrata</taxon>
        <taxon>Euteleostomi</taxon>
        <taxon>Actinopterygii</taxon>
        <taxon>Neopterygii</taxon>
        <taxon>Teleostei</taxon>
        <taxon>Neoteleostei</taxon>
        <taxon>Acanthomorphata</taxon>
        <taxon>Eupercaria</taxon>
        <taxon>Centrarchiformes</taxon>
        <taxon>Terapontoidei</taxon>
        <taxon>Terapontidae</taxon>
        <taxon>Scortum</taxon>
    </lineage>
</organism>
<keyword evidence="2" id="KW-1185">Reference proteome</keyword>
<name>A0ACB8WGX2_9TELE</name>
<protein>
    <submittedName>
        <fullName evidence="1">Uncharacterized protein</fullName>
    </submittedName>
</protein>
<sequence>EPLSLRVTSWERTEQEARGPGAVSLHCFHVILGQAFKNLQTNCDDDFVFQPVVCADSVGTEPPWQREICDNQGRPCDLLISPVFKTQIPCEKTYIHR</sequence>
<feature type="non-terminal residue" evidence="1">
    <location>
        <position position="1"/>
    </location>
</feature>